<dbReference type="Pfam" id="PF14218">
    <property type="entry name" value="COP23"/>
    <property type="match status" value="1"/>
</dbReference>
<accession>A0A479ZV10</accession>
<evidence type="ECO:0000313" key="3">
    <source>
        <dbReference type="Proteomes" id="UP000300142"/>
    </source>
</evidence>
<evidence type="ECO:0000313" key="2">
    <source>
        <dbReference type="EMBL" id="GCL36445.1"/>
    </source>
</evidence>
<dbReference type="RefSeq" id="WP_137666971.1">
    <property type="nucleotide sequence ID" value="NZ_BJCE01000037.1"/>
</dbReference>
<reference evidence="3" key="1">
    <citation type="submission" date="2019-02" db="EMBL/GenBank/DDBJ databases">
        <title>Draft genome sequence of Sphaerospermopsis reniformis NIES-1949.</title>
        <authorList>
            <person name="Yamaguchi H."/>
            <person name="Suzuki S."/>
            <person name="Kawachi M."/>
        </authorList>
    </citation>
    <scope>NUCLEOTIDE SEQUENCE [LARGE SCALE GENOMIC DNA]</scope>
    <source>
        <strain evidence="3">NIES-1949</strain>
    </source>
</reference>
<organism evidence="2 3">
    <name type="scientific">Sphaerospermopsis reniformis</name>
    <dbReference type="NCBI Taxonomy" id="531300"/>
    <lineage>
        <taxon>Bacteria</taxon>
        <taxon>Bacillati</taxon>
        <taxon>Cyanobacteriota</taxon>
        <taxon>Cyanophyceae</taxon>
        <taxon>Nostocales</taxon>
        <taxon>Aphanizomenonaceae</taxon>
        <taxon>Sphaerospermopsis</taxon>
    </lineage>
</organism>
<keyword evidence="1" id="KW-0732">Signal</keyword>
<keyword evidence="3" id="KW-1185">Reference proteome</keyword>
<gene>
    <name evidence="2" type="ORF">SR1949_15490</name>
</gene>
<dbReference type="EMBL" id="BJCE01000037">
    <property type="protein sequence ID" value="GCL36445.1"/>
    <property type="molecule type" value="Genomic_DNA"/>
</dbReference>
<dbReference type="InterPro" id="IPR025478">
    <property type="entry name" value="COP23"/>
</dbReference>
<comment type="caution">
    <text evidence="2">The sequence shown here is derived from an EMBL/GenBank/DDBJ whole genome shotgun (WGS) entry which is preliminary data.</text>
</comment>
<evidence type="ECO:0000256" key="1">
    <source>
        <dbReference type="SAM" id="SignalP"/>
    </source>
</evidence>
<dbReference type="AlphaFoldDB" id="A0A479ZV10"/>
<dbReference type="Proteomes" id="UP000300142">
    <property type="component" value="Unassembled WGS sequence"/>
</dbReference>
<proteinExistence type="predicted"/>
<feature type="chain" id="PRO_5019759521" evidence="1">
    <location>
        <begin position="27"/>
        <end position="179"/>
    </location>
</feature>
<sequence>MTKSLFSQVWIGVTRTVTLASLTVLATTAVSNQPSYAGSATFYCGQSKGVPVTFARTQDGRKRAIIHWTSNAYFPPPWTAQRRCEEVSRRFQRSYDNGTLKNINPGVLKNQPVICAGTRLNAPCTDNNLLFTLKRGSDPSVTLSRLLDQRGLAAGRILSETGFNVDFQLFLENATVEPD</sequence>
<feature type="signal peptide" evidence="1">
    <location>
        <begin position="1"/>
        <end position="26"/>
    </location>
</feature>
<protein>
    <submittedName>
        <fullName evidence="2">Uncharacterized protein</fullName>
    </submittedName>
</protein>
<name>A0A479ZV10_9CYAN</name>